<dbReference type="AlphaFoldDB" id="A0A0E9W8W3"/>
<evidence type="ECO:0000313" key="1">
    <source>
        <dbReference type="EMBL" id="JAH86782.1"/>
    </source>
</evidence>
<dbReference type="EMBL" id="GBXM01021795">
    <property type="protein sequence ID" value="JAH86782.1"/>
    <property type="molecule type" value="Transcribed_RNA"/>
</dbReference>
<accession>A0A0E9W8W3</accession>
<organism evidence="1">
    <name type="scientific">Anguilla anguilla</name>
    <name type="common">European freshwater eel</name>
    <name type="synonym">Muraena anguilla</name>
    <dbReference type="NCBI Taxonomy" id="7936"/>
    <lineage>
        <taxon>Eukaryota</taxon>
        <taxon>Metazoa</taxon>
        <taxon>Chordata</taxon>
        <taxon>Craniata</taxon>
        <taxon>Vertebrata</taxon>
        <taxon>Euteleostomi</taxon>
        <taxon>Actinopterygii</taxon>
        <taxon>Neopterygii</taxon>
        <taxon>Teleostei</taxon>
        <taxon>Anguilliformes</taxon>
        <taxon>Anguillidae</taxon>
        <taxon>Anguilla</taxon>
    </lineage>
</organism>
<protein>
    <submittedName>
        <fullName evidence="1">Uncharacterized protein</fullName>
    </submittedName>
</protein>
<sequence length="54" mass="6157">MSIDVSSALLLSHESYFECSSGIFCDFLDELSLHPWRHFGRLTTPGEIHQVFSI</sequence>
<reference evidence="1" key="1">
    <citation type="submission" date="2014-11" db="EMBL/GenBank/DDBJ databases">
        <authorList>
            <person name="Amaro Gonzalez C."/>
        </authorList>
    </citation>
    <scope>NUCLEOTIDE SEQUENCE</scope>
</reference>
<name>A0A0E9W8W3_ANGAN</name>
<proteinExistence type="predicted"/>
<reference evidence="1" key="2">
    <citation type="journal article" date="2015" name="Fish Shellfish Immunol.">
        <title>Early steps in the European eel (Anguilla anguilla)-Vibrio vulnificus interaction in the gills: Role of the RtxA13 toxin.</title>
        <authorList>
            <person name="Callol A."/>
            <person name="Pajuelo D."/>
            <person name="Ebbesson L."/>
            <person name="Teles M."/>
            <person name="MacKenzie S."/>
            <person name="Amaro C."/>
        </authorList>
    </citation>
    <scope>NUCLEOTIDE SEQUENCE</scope>
</reference>